<dbReference type="PROSITE" id="PS50125">
    <property type="entry name" value="GUANYLATE_CYCLASE_2"/>
    <property type="match status" value="1"/>
</dbReference>
<evidence type="ECO:0000256" key="1">
    <source>
        <dbReference type="ARBA" id="ARBA00004370"/>
    </source>
</evidence>
<dbReference type="InterPro" id="IPR050401">
    <property type="entry name" value="Cyclic_nucleotide_synthase"/>
</dbReference>
<dbReference type="GO" id="GO:0007168">
    <property type="term" value="P:receptor guanylyl cyclase signaling pathway"/>
    <property type="evidence" value="ECO:0007669"/>
    <property type="project" value="TreeGrafter"/>
</dbReference>
<dbReference type="Proteomes" id="UP001054857">
    <property type="component" value="Unassembled WGS sequence"/>
</dbReference>
<comment type="caution">
    <text evidence="10">The sequence shown here is derived from an EMBL/GenBank/DDBJ whole genome shotgun (WGS) entry which is preliminary data.</text>
</comment>
<dbReference type="Gene3D" id="3.30.70.1230">
    <property type="entry name" value="Nucleotide cyclase"/>
    <property type="match status" value="1"/>
</dbReference>
<dbReference type="EMBL" id="BMAR01000052">
    <property type="protein sequence ID" value="GFR51581.1"/>
    <property type="molecule type" value="Genomic_DNA"/>
</dbReference>
<dbReference type="GO" id="GO:0004016">
    <property type="term" value="F:adenylate cyclase activity"/>
    <property type="evidence" value="ECO:0007669"/>
    <property type="project" value="TreeGrafter"/>
</dbReference>
<comment type="subcellular location">
    <subcellularLocation>
        <location evidence="1">Membrane</location>
    </subcellularLocation>
</comment>
<keyword evidence="11" id="KW-1185">Reference proteome</keyword>
<evidence type="ECO:0000256" key="6">
    <source>
        <dbReference type="ARBA" id="ARBA00023239"/>
    </source>
</evidence>
<evidence type="ECO:0000313" key="10">
    <source>
        <dbReference type="EMBL" id="GFR51581.1"/>
    </source>
</evidence>
<dbReference type="SMART" id="SM00044">
    <property type="entry name" value="CYCc"/>
    <property type="match status" value="1"/>
</dbReference>
<keyword evidence="5" id="KW-0472">Membrane</keyword>
<dbReference type="GO" id="GO:0000166">
    <property type="term" value="F:nucleotide binding"/>
    <property type="evidence" value="ECO:0007669"/>
    <property type="project" value="UniProtKB-KW"/>
</dbReference>
<dbReference type="GO" id="GO:0035556">
    <property type="term" value="P:intracellular signal transduction"/>
    <property type="evidence" value="ECO:0007669"/>
    <property type="project" value="InterPro"/>
</dbReference>
<dbReference type="InterPro" id="IPR001054">
    <property type="entry name" value="A/G_cyclase"/>
</dbReference>
<dbReference type="PANTHER" id="PTHR11920:SF335">
    <property type="entry name" value="GUANYLATE CYCLASE"/>
    <property type="match status" value="1"/>
</dbReference>
<proteinExistence type="inferred from homology"/>
<evidence type="ECO:0000256" key="2">
    <source>
        <dbReference type="ARBA" id="ARBA00022692"/>
    </source>
</evidence>
<reference evidence="10 11" key="1">
    <citation type="journal article" date="2021" name="Sci. Rep.">
        <title>Genome sequencing of the multicellular alga Astrephomene provides insights into convergent evolution of germ-soma differentiation.</title>
        <authorList>
            <person name="Yamashita S."/>
            <person name="Yamamoto K."/>
            <person name="Matsuzaki R."/>
            <person name="Suzuki S."/>
            <person name="Yamaguchi H."/>
            <person name="Hirooka S."/>
            <person name="Minakuchi Y."/>
            <person name="Miyagishima S."/>
            <person name="Kawachi M."/>
            <person name="Toyoda A."/>
            <person name="Nozaki H."/>
        </authorList>
    </citation>
    <scope>NUCLEOTIDE SEQUENCE [LARGE SCALE GENOMIC DNA]</scope>
    <source>
        <strain evidence="10 11">NIES-4017</strain>
    </source>
</reference>
<dbReference type="CDD" id="cd07302">
    <property type="entry name" value="CHD"/>
    <property type="match status" value="1"/>
</dbReference>
<dbReference type="InterPro" id="IPR018297">
    <property type="entry name" value="A/G_cyclase_CS"/>
</dbReference>
<feature type="region of interest" description="Disordered" evidence="8">
    <location>
        <begin position="11"/>
        <end position="63"/>
    </location>
</feature>
<keyword evidence="4" id="KW-1133">Transmembrane helix</keyword>
<evidence type="ECO:0000256" key="5">
    <source>
        <dbReference type="ARBA" id="ARBA00023136"/>
    </source>
</evidence>
<evidence type="ECO:0000313" key="11">
    <source>
        <dbReference type="Proteomes" id="UP001054857"/>
    </source>
</evidence>
<keyword evidence="2" id="KW-0812">Transmembrane</keyword>
<comment type="similarity">
    <text evidence="7">Belongs to the adenylyl cyclase class-4/guanylyl cyclase family.</text>
</comment>
<evidence type="ECO:0000256" key="4">
    <source>
        <dbReference type="ARBA" id="ARBA00022989"/>
    </source>
</evidence>
<organism evidence="10 11">
    <name type="scientific">Astrephomene gubernaculifera</name>
    <dbReference type="NCBI Taxonomy" id="47775"/>
    <lineage>
        <taxon>Eukaryota</taxon>
        <taxon>Viridiplantae</taxon>
        <taxon>Chlorophyta</taxon>
        <taxon>core chlorophytes</taxon>
        <taxon>Chlorophyceae</taxon>
        <taxon>CS clade</taxon>
        <taxon>Chlamydomonadales</taxon>
        <taxon>Astrephomenaceae</taxon>
        <taxon>Astrephomene</taxon>
    </lineage>
</organism>
<gene>
    <name evidence="10" type="ORF">Agub_g14002</name>
</gene>
<dbReference type="PROSITE" id="PS00452">
    <property type="entry name" value="GUANYLATE_CYCLASE_1"/>
    <property type="match status" value="1"/>
</dbReference>
<accession>A0AAD3E0R2</accession>
<sequence>MAAGCFNWYRKSKNSSRGHTQPSRAEFSSAKALSTERGEQCPPSISPPHGIKTPEDGATHPSGVHAHTIRTGVVSLRDPISLRDSLILSSTPEIVTIVTQSGYKCLYQNPASIAWLGSCVELEGVSEDGSVGILVDAQPKVSADNNVLNAIFAYDMEKLYIMLEEVVMGEGVWKGVIRVQAQSQDTQGHAPATCGSAGRAAGECQLPLTPSGISLHAGVSCDGTGTSSLRTSRPKSLAPFFQSESSCPQHAGGSAAAGGEFGGKPAAIASTPGMVPSTEGRAQAGFELSGLDVLDAAALALPGGDGSSLMSDKGWGDSDLAAITEPRRRSLERPAAAGSNTSMSVGAASPDGYEPRSIQRPRSAVCIPLTAGTSTRLGPQRRSFCLPNTHHSQGSLSPIPSSSMLPILHCPQVDAMQAPHPPPVLLQLLGSGQPTHRGLQDSGAIMVLSTTACEEADNNDDPALTMVTRPVTRSLRPSSEPLGAVRPLAPLPPPAPRVLSRQGLVQPAANAEGTGMPRDSDGGSSAYSGSLAVCAIGTPSPLDGNGGGGSAVPGSGGSAANSGRGGGGTRDADQGSGGNTGGSSAGGGGRDYRGRSGGGASDCAAANYSGEIACSSSGGGSRSRSSFRAMLGRILSRSIRDLGGGGGRTGSVSPASLTCVGDSGAVAAASLTASPRASFVTSVGCYECDAATKCDLTPPQPRRDAAAHSPPPPLSSQTSATQAHTPRVRISASRPVDLEVDGALRQPSQGRLPVRRIQSSRPFRAAVASSSGAPAAEGVVTSWFAQESADSATAAPVRPSTLTGLVTASRPSLSGRSLHASRSFIVSSSPASVTPLPMPSFSHAVAFAGSLRAAPTAALALAVGTSSAKRRSSLASEGANAGVYEGARTAGGNGGSGVYGIGGMSCSSSGTASGTTVSDVVKLSGANAVQASEQTPPRHRLSRVGVEGGELGAAACRAVVPQATVAPQSLGSVMELPSSPFATEAAAAAVISSSSFAFRAHFDTNDGHLPSSGPAAAVSAASAASAGQSQAATAPPQLASVYRTTSLAAASQGGGGRGGAPPVITTVEMLSRKMSSLLESVTPFGECGAAVAEGAAGEVAAGQQQEVYHEVWARRAVDPILDEDVIIITQQDVTARVLAERHLGLVMETEHRLLEQLYPRHILKGIVEDWATEFSQKQAGGAPSQMRPGVRDPYSVATWHPRVTLLFADVVGFTPMCKEVEPRAVMHMLNALFSRFDSRLDEFGVFKVETIGDCYFVAGGLVDTDEDGMANVCKRDGTVNASRDVRRVFGFAKEMLAAAREVKMPTTGQPVKIRIGMHTGPVVSGVVGTRMPRFCLFGDTVNTASRMESTGVPCSIHVSEATYVFLQNEEGWQPTGGIEVKGKGHMKTYINSPRVP</sequence>
<feature type="region of interest" description="Disordered" evidence="8">
    <location>
        <begin position="323"/>
        <end position="359"/>
    </location>
</feature>
<dbReference type="SUPFAM" id="SSF55073">
    <property type="entry name" value="Nucleotide cyclase"/>
    <property type="match status" value="1"/>
</dbReference>
<dbReference type="PANTHER" id="PTHR11920">
    <property type="entry name" value="GUANYLYL CYCLASE"/>
    <property type="match status" value="1"/>
</dbReference>
<dbReference type="GO" id="GO:0004383">
    <property type="term" value="F:guanylate cyclase activity"/>
    <property type="evidence" value="ECO:0007669"/>
    <property type="project" value="TreeGrafter"/>
</dbReference>
<dbReference type="Pfam" id="PF00211">
    <property type="entry name" value="Guanylate_cyc"/>
    <property type="match status" value="1"/>
</dbReference>
<evidence type="ECO:0000256" key="7">
    <source>
        <dbReference type="RuleBase" id="RU000405"/>
    </source>
</evidence>
<dbReference type="InterPro" id="IPR029787">
    <property type="entry name" value="Nucleotide_cyclase"/>
</dbReference>
<dbReference type="FunFam" id="3.30.70.1230:FF:000030">
    <property type="entry name" value="Si:ch211-215j19.12"/>
    <property type="match status" value="1"/>
</dbReference>
<feature type="region of interest" description="Disordered" evidence="8">
    <location>
        <begin position="544"/>
        <end position="596"/>
    </location>
</feature>
<dbReference type="GO" id="GO:0005886">
    <property type="term" value="C:plasma membrane"/>
    <property type="evidence" value="ECO:0007669"/>
    <property type="project" value="TreeGrafter"/>
</dbReference>
<keyword evidence="6 7" id="KW-0456">Lyase</keyword>
<evidence type="ECO:0000259" key="9">
    <source>
        <dbReference type="PROSITE" id="PS50125"/>
    </source>
</evidence>
<keyword evidence="3" id="KW-0547">Nucleotide-binding</keyword>
<evidence type="ECO:0000256" key="3">
    <source>
        <dbReference type="ARBA" id="ARBA00022741"/>
    </source>
</evidence>
<name>A0AAD3E0R2_9CHLO</name>
<dbReference type="GO" id="GO:0001653">
    <property type="term" value="F:peptide receptor activity"/>
    <property type="evidence" value="ECO:0007669"/>
    <property type="project" value="TreeGrafter"/>
</dbReference>
<evidence type="ECO:0000256" key="8">
    <source>
        <dbReference type="SAM" id="MobiDB-lite"/>
    </source>
</evidence>
<feature type="region of interest" description="Disordered" evidence="8">
    <location>
        <begin position="471"/>
        <end position="499"/>
    </location>
</feature>
<protein>
    <recommendedName>
        <fullName evidence="9">Guanylate cyclase domain-containing protein</fullName>
    </recommendedName>
</protein>
<feature type="region of interest" description="Disordered" evidence="8">
    <location>
        <begin position="696"/>
        <end position="734"/>
    </location>
</feature>
<feature type="domain" description="Guanylate cyclase" evidence="9">
    <location>
        <begin position="1204"/>
        <end position="1348"/>
    </location>
</feature>